<proteinExistence type="predicted"/>
<dbReference type="Proteomes" id="UP001243330">
    <property type="component" value="Unassembled WGS sequence"/>
</dbReference>
<keyword evidence="3" id="KW-1185">Reference proteome</keyword>
<dbReference type="AlphaFoldDB" id="A0AAD9EL06"/>
<keyword evidence="1" id="KW-0732">Signal</keyword>
<dbReference type="Gene3D" id="1.10.390.10">
    <property type="entry name" value="Neutral Protease Domain 2"/>
    <property type="match status" value="1"/>
</dbReference>
<sequence length="757" mass="84009">MIWSRINFVALFGLVGLAKADTTFFNESTAIPKFHLTLTPSLVQDDYRLRGKIVLSRACGSNETLVVLPKTIASVASAQYGANGLTASDKEGALPLDFQEVAQGPFGLPTQQWTPKRATEGPVSIEFTAKPASVNVSALPGPHFDIRNATGGLTGSMWALVPVPNPLSGDNYNITVSWNISAEQDAAYTWADGVGPHSHNFVGPLTRLTQTYFIVGDVKGYPSMPTGPDGKFGIYWLEKTPFDIEQVGQYLQNLLSYSTKFWQDNSTDPYRVFIRINEEQRAGSVGTGAGGTALLRSFLFGYNRDAGLVQDRVITLLAHEMTHNWTPWSSGTNAEQSRYNEGGAEFWSLRLLWRAGMLNTDQYLNEMNTRAVDYYTNPTVNFTDEKAQDVAWEIRDAQRIPYGRGMLHFANIDAQMRAKYNGTQKLDNLAIPFLHTCQQSGNCGAEEWFPLLKSSLGQEAVDDWNKVSSGQPLIKPVEGSLGPCFEVAQNGTSPVVYVWKLSPSLATVPINYLRLRLLSSLAVSASGVPVFGTMAVFSRIADLPKAQQKLSDDLLAVLAQRNYQADPPTLQEMRKTLWEKVFSGGWSTEANNESPGLPRKRTSEETALYIGTLNEDVPIKSKGNVVPDYRRARQPVMFKASFQFGGKLAFYWVDAHFQKVPAESVDIDGNMSYADIKGMVASHYDANEVDRVGEWNWEKVVHWTRHRVTIVARRTNAGVGVIGVRPRPLPDIEEDLGELQQIRLAEPCLRDEEEEEE</sequence>
<feature type="signal peptide" evidence="1">
    <location>
        <begin position="1"/>
        <end position="20"/>
    </location>
</feature>
<feature type="chain" id="PRO_5042220380" evidence="1">
    <location>
        <begin position="21"/>
        <end position="757"/>
    </location>
</feature>
<accession>A0AAD9EL06</accession>
<name>A0AAD9EL06_9PEZI</name>
<evidence type="ECO:0000313" key="2">
    <source>
        <dbReference type="EMBL" id="KAK1851372.1"/>
    </source>
</evidence>
<evidence type="ECO:0000313" key="3">
    <source>
        <dbReference type="Proteomes" id="UP001243330"/>
    </source>
</evidence>
<dbReference type="EMBL" id="JAQOWY010000097">
    <property type="protein sequence ID" value="KAK1851372.1"/>
    <property type="molecule type" value="Genomic_DNA"/>
</dbReference>
<gene>
    <name evidence="2" type="ORF">CCHR01_05949</name>
</gene>
<protein>
    <submittedName>
        <fullName evidence="2">Peptidase m61 domain-containing protein</fullName>
    </submittedName>
</protein>
<comment type="caution">
    <text evidence="2">The sequence shown here is derived from an EMBL/GenBank/DDBJ whole genome shotgun (WGS) entry which is preliminary data.</text>
</comment>
<dbReference type="InterPro" id="IPR027268">
    <property type="entry name" value="Peptidase_M4/M1_CTD_sf"/>
</dbReference>
<organism evidence="2 3">
    <name type="scientific">Colletotrichum chrysophilum</name>
    <dbReference type="NCBI Taxonomy" id="1836956"/>
    <lineage>
        <taxon>Eukaryota</taxon>
        <taxon>Fungi</taxon>
        <taxon>Dikarya</taxon>
        <taxon>Ascomycota</taxon>
        <taxon>Pezizomycotina</taxon>
        <taxon>Sordariomycetes</taxon>
        <taxon>Hypocreomycetidae</taxon>
        <taxon>Glomerellales</taxon>
        <taxon>Glomerellaceae</taxon>
        <taxon>Colletotrichum</taxon>
        <taxon>Colletotrichum gloeosporioides species complex</taxon>
    </lineage>
</organism>
<evidence type="ECO:0000256" key="1">
    <source>
        <dbReference type="SAM" id="SignalP"/>
    </source>
</evidence>
<reference evidence="2" key="1">
    <citation type="submission" date="2023-01" db="EMBL/GenBank/DDBJ databases">
        <title>Colletotrichum chrysophilum M932 genome sequence.</title>
        <authorList>
            <person name="Baroncelli R."/>
        </authorList>
    </citation>
    <scope>NUCLEOTIDE SEQUENCE</scope>
    <source>
        <strain evidence="2">M932</strain>
    </source>
</reference>